<evidence type="ECO:0000256" key="2">
    <source>
        <dbReference type="SAM" id="Phobius"/>
    </source>
</evidence>
<gene>
    <name evidence="3" type="ORF">VP01_3243g2</name>
</gene>
<sequence>MRLVIMLPTVGKFTQSSNQTPPPKPWLPVPHILLLTNLLDDGHESEASFLITEAASKPIVLESGETHHLINNLDSFHPTAKSNIKIHPQRHVIGPFTHQIPSFYSLCLQKGNLNHQDCRNILPLSSCYQSSPEVPNCNACLVHPNPKYQAIMIPKSELSKFSICKECKLKSLPFSGKFKAFNWLRALSPFYLSLTNSANDFFYRILKLEDRKIVCVRNIKCKEFNFPGLKEGKTKADDLLRADFFDTVKTDPYPIIYHEACKDPYTKWTLTKMTLKTTALYPRQSTTLKSAHPIFRQTFCICFFFAPICVSSSGFLFFLLGKQCRASALLIVELMLLSKQIVWRVANKFGVSRQRSSGYEGEQETRERQWQEKKKFNRS</sequence>
<keyword evidence="2" id="KW-0472">Membrane</keyword>
<feature type="compositionally biased region" description="Basic and acidic residues" evidence="1">
    <location>
        <begin position="363"/>
        <end position="379"/>
    </location>
</feature>
<comment type="caution">
    <text evidence="3">The sequence shown here is derived from an EMBL/GenBank/DDBJ whole genome shotgun (WGS) entry which is preliminary data.</text>
</comment>
<accession>A0A0L6UYX3</accession>
<feature type="transmembrane region" description="Helical" evidence="2">
    <location>
        <begin position="299"/>
        <end position="320"/>
    </location>
</feature>
<dbReference type="AlphaFoldDB" id="A0A0L6UYX3"/>
<evidence type="ECO:0000313" key="4">
    <source>
        <dbReference type="Proteomes" id="UP000037035"/>
    </source>
</evidence>
<keyword evidence="2" id="KW-0812">Transmembrane</keyword>
<evidence type="ECO:0000313" key="3">
    <source>
        <dbReference type="EMBL" id="KNZ53417.1"/>
    </source>
</evidence>
<dbReference type="Proteomes" id="UP000037035">
    <property type="component" value="Unassembled WGS sequence"/>
</dbReference>
<dbReference type="EMBL" id="LAVV01008217">
    <property type="protein sequence ID" value="KNZ53417.1"/>
    <property type="molecule type" value="Genomic_DNA"/>
</dbReference>
<proteinExistence type="predicted"/>
<dbReference type="VEuPathDB" id="FungiDB:VP01_3243g2"/>
<feature type="region of interest" description="Disordered" evidence="1">
    <location>
        <begin position="357"/>
        <end position="379"/>
    </location>
</feature>
<organism evidence="3 4">
    <name type="scientific">Puccinia sorghi</name>
    <dbReference type="NCBI Taxonomy" id="27349"/>
    <lineage>
        <taxon>Eukaryota</taxon>
        <taxon>Fungi</taxon>
        <taxon>Dikarya</taxon>
        <taxon>Basidiomycota</taxon>
        <taxon>Pucciniomycotina</taxon>
        <taxon>Pucciniomycetes</taxon>
        <taxon>Pucciniales</taxon>
        <taxon>Pucciniaceae</taxon>
        <taxon>Puccinia</taxon>
    </lineage>
</organism>
<protein>
    <submittedName>
        <fullName evidence="3">Uncharacterized protein</fullName>
    </submittedName>
</protein>
<name>A0A0L6UYX3_9BASI</name>
<dbReference type="OrthoDB" id="4368647at2759"/>
<evidence type="ECO:0000256" key="1">
    <source>
        <dbReference type="SAM" id="MobiDB-lite"/>
    </source>
</evidence>
<reference evidence="3 4" key="1">
    <citation type="submission" date="2015-08" db="EMBL/GenBank/DDBJ databases">
        <title>Next Generation Sequencing and Analysis of the Genome of Puccinia sorghi L Schw, the Causal Agent of Maize Common Rust.</title>
        <authorList>
            <person name="Rochi L."/>
            <person name="Burguener G."/>
            <person name="Darino M."/>
            <person name="Turjanski A."/>
            <person name="Kreff E."/>
            <person name="Dieguez M.J."/>
            <person name="Sacco F."/>
        </authorList>
    </citation>
    <scope>NUCLEOTIDE SEQUENCE [LARGE SCALE GENOMIC DNA]</scope>
    <source>
        <strain evidence="3 4">RO10H11247</strain>
    </source>
</reference>
<keyword evidence="4" id="KW-1185">Reference proteome</keyword>
<keyword evidence="2" id="KW-1133">Transmembrane helix</keyword>